<evidence type="ECO:0000313" key="1">
    <source>
        <dbReference type="EMBL" id="CAK5021525.1"/>
    </source>
</evidence>
<name>A0ACB0XXK4_MELEN</name>
<comment type="caution">
    <text evidence="1">The sequence shown here is derived from an EMBL/GenBank/DDBJ whole genome shotgun (WGS) entry which is preliminary data.</text>
</comment>
<keyword evidence="2" id="KW-1185">Reference proteome</keyword>
<dbReference type="EMBL" id="CAVMJV010000003">
    <property type="protein sequence ID" value="CAK5021525.1"/>
    <property type="molecule type" value="Genomic_DNA"/>
</dbReference>
<evidence type="ECO:0000313" key="2">
    <source>
        <dbReference type="Proteomes" id="UP001497535"/>
    </source>
</evidence>
<gene>
    <name evidence="1" type="ORF">MENTE1834_LOCUS4760</name>
</gene>
<proteinExistence type="predicted"/>
<protein>
    <submittedName>
        <fullName evidence="1">Uncharacterized protein</fullName>
    </submittedName>
</protein>
<organism evidence="1 2">
    <name type="scientific">Meloidogyne enterolobii</name>
    <name type="common">Root-knot nematode worm</name>
    <name type="synonym">Meloidogyne mayaguensis</name>
    <dbReference type="NCBI Taxonomy" id="390850"/>
    <lineage>
        <taxon>Eukaryota</taxon>
        <taxon>Metazoa</taxon>
        <taxon>Ecdysozoa</taxon>
        <taxon>Nematoda</taxon>
        <taxon>Chromadorea</taxon>
        <taxon>Rhabditida</taxon>
        <taxon>Tylenchina</taxon>
        <taxon>Tylenchomorpha</taxon>
        <taxon>Tylenchoidea</taxon>
        <taxon>Meloidogynidae</taxon>
        <taxon>Meloidogyninae</taxon>
        <taxon>Meloidogyne</taxon>
    </lineage>
</organism>
<reference evidence="1" key="1">
    <citation type="submission" date="2023-11" db="EMBL/GenBank/DDBJ databases">
        <authorList>
            <person name="Poullet M."/>
        </authorList>
    </citation>
    <scope>NUCLEOTIDE SEQUENCE</scope>
    <source>
        <strain evidence="1">E1834</strain>
    </source>
</reference>
<accession>A0ACB0XXK4</accession>
<dbReference type="Proteomes" id="UP001497535">
    <property type="component" value="Unassembled WGS sequence"/>
</dbReference>
<sequence length="70" mass="8320">MNESPEGIFLSVIYLPSYGIFLSTCHFLLFIYCFSPCFPDLIFFQFSSFLKNPFFIIKVVFYIKKTFFSK</sequence>